<organism evidence="1 2">
    <name type="scientific">Cryoendolithus antarcticus</name>
    <dbReference type="NCBI Taxonomy" id="1507870"/>
    <lineage>
        <taxon>Eukaryota</taxon>
        <taxon>Fungi</taxon>
        <taxon>Dikarya</taxon>
        <taxon>Ascomycota</taxon>
        <taxon>Pezizomycotina</taxon>
        <taxon>Dothideomycetes</taxon>
        <taxon>Dothideomycetidae</taxon>
        <taxon>Cladosporiales</taxon>
        <taxon>Cladosporiaceae</taxon>
        <taxon>Cryoendolithus</taxon>
    </lineage>
</organism>
<reference evidence="2" key="1">
    <citation type="submission" date="2017-03" db="EMBL/GenBank/DDBJ databases">
        <title>Genomes of endolithic fungi from Antarctica.</title>
        <authorList>
            <person name="Coleine C."/>
            <person name="Masonjones S."/>
            <person name="Stajich J.E."/>
        </authorList>
    </citation>
    <scope>NUCLEOTIDE SEQUENCE [LARGE SCALE GENOMIC DNA]</scope>
    <source>
        <strain evidence="2">CCFEE 5527</strain>
    </source>
</reference>
<gene>
    <name evidence="1" type="ORF">B0A48_03534</name>
</gene>
<evidence type="ECO:0000313" key="1">
    <source>
        <dbReference type="EMBL" id="OQO11807.1"/>
    </source>
</evidence>
<keyword evidence="2" id="KW-1185">Reference proteome</keyword>
<sequence length="265" mass="30011">MATYSAYATISASDDASSNAKADMSEQSAVFRFTELSAELRDIVYGFYFEDIEPDGTTIALSTLETKRPSFNLVLASHRTCAEALSFWTSANRRFWQSHRFCLGHDVLPGPEIIDGERVVSRPGLKKTVIGDIDRESFQISNVTPLGDLIKPLKRLYIGLSSRPAATIVIWEAVDRNRTQDADDWKRAAGQHSRNHGFTYGDYRWARRTHTIVVVSRMTMIEGLTAYLQFLERDRDMIYCFGGGRREEPDWSEDGDIFMIEGSRG</sequence>
<name>A0A1V8TKA3_9PEZI</name>
<protein>
    <submittedName>
        <fullName evidence="1">Uncharacterized protein</fullName>
    </submittedName>
</protein>
<proteinExistence type="predicted"/>
<dbReference type="AlphaFoldDB" id="A0A1V8TKA3"/>
<dbReference type="EMBL" id="NAJO01000006">
    <property type="protein sequence ID" value="OQO11807.1"/>
    <property type="molecule type" value="Genomic_DNA"/>
</dbReference>
<dbReference type="Proteomes" id="UP000192596">
    <property type="component" value="Unassembled WGS sequence"/>
</dbReference>
<dbReference type="InParanoid" id="A0A1V8TKA3"/>
<comment type="caution">
    <text evidence="1">The sequence shown here is derived from an EMBL/GenBank/DDBJ whole genome shotgun (WGS) entry which is preliminary data.</text>
</comment>
<accession>A0A1V8TKA3</accession>
<evidence type="ECO:0000313" key="2">
    <source>
        <dbReference type="Proteomes" id="UP000192596"/>
    </source>
</evidence>